<proteinExistence type="predicted"/>
<reference evidence="3 4" key="1">
    <citation type="submission" date="2018-11" db="EMBL/GenBank/DDBJ databases">
        <title>Genomic Encyclopedia of Type Strains, Phase IV (KMG-IV): sequencing the most valuable type-strain genomes for metagenomic binning, comparative biology and taxonomic classification.</title>
        <authorList>
            <person name="Goeker M."/>
        </authorList>
    </citation>
    <scope>NUCLEOTIDE SEQUENCE [LARGE SCALE GENOMIC DNA]</scope>
    <source>
        <strain evidence="3 4">DSM 5900</strain>
    </source>
</reference>
<dbReference type="SUPFAM" id="SSF89796">
    <property type="entry name" value="CoA-transferase family III (CaiB/BaiF)"/>
    <property type="match status" value="1"/>
</dbReference>
<feature type="compositionally biased region" description="Basic and acidic residues" evidence="2">
    <location>
        <begin position="1"/>
        <end position="16"/>
    </location>
</feature>
<dbReference type="RefSeq" id="WP_123691739.1">
    <property type="nucleotide sequence ID" value="NZ_AP019700.1"/>
</dbReference>
<feature type="region of interest" description="Disordered" evidence="2">
    <location>
        <begin position="405"/>
        <end position="432"/>
    </location>
</feature>
<protein>
    <submittedName>
        <fullName evidence="3">Crotonobetainyl-CoA:carnitine CoA-transferase CaiB-like acyl-CoA transferase</fullName>
    </submittedName>
</protein>
<evidence type="ECO:0000313" key="4">
    <source>
        <dbReference type="Proteomes" id="UP000278222"/>
    </source>
</evidence>
<name>A0A3N1KZ69_9PROT</name>
<dbReference type="InterPro" id="IPR044855">
    <property type="entry name" value="CoA-Trfase_III_dom3_sf"/>
</dbReference>
<dbReference type="OrthoDB" id="9781472at2"/>
<accession>A0A3N1KZ69</accession>
<dbReference type="Gene3D" id="3.30.1540.10">
    <property type="entry name" value="formyl-coa transferase, domain 3"/>
    <property type="match status" value="1"/>
</dbReference>
<dbReference type="AlphaFoldDB" id="A0A3N1KZ69"/>
<dbReference type="EMBL" id="RJKX01000015">
    <property type="protein sequence ID" value="ROP84089.1"/>
    <property type="molecule type" value="Genomic_DNA"/>
</dbReference>
<organism evidence="3 4">
    <name type="scientific">Stella humosa</name>
    <dbReference type="NCBI Taxonomy" id="94"/>
    <lineage>
        <taxon>Bacteria</taxon>
        <taxon>Pseudomonadati</taxon>
        <taxon>Pseudomonadota</taxon>
        <taxon>Alphaproteobacteria</taxon>
        <taxon>Rhodospirillales</taxon>
        <taxon>Stellaceae</taxon>
        <taxon>Stella</taxon>
    </lineage>
</organism>
<comment type="caution">
    <text evidence="3">The sequence shown here is derived from an EMBL/GenBank/DDBJ whole genome shotgun (WGS) entry which is preliminary data.</text>
</comment>
<dbReference type="PANTHER" id="PTHR48207:SF4">
    <property type="entry name" value="BLL6097 PROTEIN"/>
    <property type="match status" value="1"/>
</dbReference>
<dbReference type="Gene3D" id="3.40.50.10540">
    <property type="entry name" value="Crotonobetainyl-coa:carnitine coa-transferase, domain 1"/>
    <property type="match status" value="1"/>
</dbReference>
<evidence type="ECO:0000313" key="3">
    <source>
        <dbReference type="EMBL" id="ROP84089.1"/>
    </source>
</evidence>
<keyword evidence="1 3" id="KW-0808">Transferase</keyword>
<evidence type="ECO:0000256" key="1">
    <source>
        <dbReference type="ARBA" id="ARBA00022679"/>
    </source>
</evidence>
<sequence length="432" mass="47171">MSDGDAARNQRPRDTTRASGPRDTTLADGPLGGLRIVDLTSVIMGPFATHILADLGADVIKVEAPEGDSLRHYRPLRSPGMAGNILNLHRNKRSIVLDLKSADGRQALDRLIATADVLVHSLRPATIGRLGYDYERVRRLAPDIIYCGAYGFGADGPYADKAAYDDLIQAGSGLADLHGRVHGEPGYAPTVVCDKLAGQAIATAVTAALLQRERGGGGQAIEVPMMETAIEFNLVEHMFGFAFEPPADRAGFPRVLNRQRRPYRTADGWACILPYSDRNWSDFYAFIGRPEFANDPRFATLPERVANIGVLYGLIVEEAPNHTTAEWVAFCDRASIPCMPVLALDDLPDDRHIQAVGLFTVMEHPTEGAYRAIRRPVNYSAAPFRIRRHAPRLGQHTAEVLAELGLGPDDTQHPTDTGAEQRREPTETGGNR</sequence>
<keyword evidence="4" id="KW-1185">Reference proteome</keyword>
<dbReference type="InterPro" id="IPR003673">
    <property type="entry name" value="CoA-Trfase_fam_III"/>
</dbReference>
<feature type="region of interest" description="Disordered" evidence="2">
    <location>
        <begin position="1"/>
        <end position="27"/>
    </location>
</feature>
<dbReference type="Pfam" id="PF02515">
    <property type="entry name" value="CoA_transf_3"/>
    <property type="match status" value="1"/>
</dbReference>
<dbReference type="GO" id="GO:0008410">
    <property type="term" value="F:CoA-transferase activity"/>
    <property type="evidence" value="ECO:0007669"/>
    <property type="project" value="TreeGrafter"/>
</dbReference>
<evidence type="ECO:0000256" key="2">
    <source>
        <dbReference type="SAM" id="MobiDB-lite"/>
    </source>
</evidence>
<dbReference type="InterPro" id="IPR023606">
    <property type="entry name" value="CoA-Trfase_III_dom_1_sf"/>
</dbReference>
<dbReference type="InterPro" id="IPR050483">
    <property type="entry name" value="CoA-transferase_III_domain"/>
</dbReference>
<dbReference type="Proteomes" id="UP000278222">
    <property type="component" value="Unassembled WGS sequence"/>
</dbReference>
<dbReference type="PANTHER" id="PTHR48207">
    <property type="entry name" value="SUCCINATE--HYDROXYMETHYLGLUTARATE COA-TRANSFERASE"/>
    <property type="match status" value="1"/>
</dbReference>
<gene>
    <name evidence="3" type="ORF">EDC65_3436</name>
</gene>